<accession>A0A9Q1JQL4</accession>
<keyword evidence="2" id="KW-1185">Reference proteome</keyword>
<name>A0A9Q1JQL4_9CARY</name>
<organism evidence="1 2">
    <name type="scientific">Carnegiea gigantea</name>
    <dbReference type="NCBI Taxonomy" id="171969"/>
    <lineage>
        <taxon>Eukaryota</taxon>
        <taxon>Viridiplantae</taxon>
        <taxon>Streptophyta</taxon>
        <taxon>Embryophyta</taxon>
        <taxon>Tracheophyta</taxon>
        <taxon>Spermatophyta</taxon>
        <taxon>Magnoliopsida</taxon>
        <taxon>eudicotyledons</taxon>
        <taxon>Gunneridae</taxon>
        <taxon>Pentapetalae</taxon>
        <taxon>Caryophyllales</taxon>
        <taxon>Cactineae</taxon>
        <taxon>Cactaceae</taxon>
        <taxon>Cactoideae</taxon>
        <taxon>Echinocereeae</taxon>
        <taxon>Carnegiea</taxon>
    </lineage>
</organism>
<comment type="caution">
    <text evidence="1">The sequence shown here is derived from an EMBL/GenBank/DDBJ whole genome shotgun (WGS) entry which is preliminary data.</text>
</comment>
<evidence type="ECO:0000313" key="2">
    <source>
        <dbReference type="Proteomes" id="UP001153076"/>
    </source>
</evidence>
<dbReference type="Proteomes" id="UP001153076">
    <property type="component" value="Unassembled WGS sequence"/>
</dbReference>
<evidence type="ECO:0000313" key="1">
    <source>
        <dbReference type="EMBL" id="KAJ8429244.1"/>
    </source>
</evidence>
<sequence>MAFILKSPCLNIQGVGRLIPWAITLTGRGNKLQLLGVLTLGLGLLAFIDIMEPCSLALDALSALTVASASTSALESASSSWCCRSFFLTSRASFSSFSFSQCHWYRPSVLYRGLYASSISLSHSDLVGLRRAEAAKSQDLNKVGPDEVLGQLMGARESIDSGLQCSPQGLRGASVSSGAGSLVSSRPASRTVRAWIGAEASFSSGRPFVRWYLRTGKLTAGFFPRGTRRGACNIENTLVKHRQWATMNRVEQESSMYLPGLLVHKALSLLFPTALGFGRHLFRVGIPCLEDHQFLPCLLCKEQKGVRSEPSKKVEQNRSGKYP</sequence>
<dbReference type="EMBL" id="JAKOGI010000918">
    <property type="protein sequence ID" value="KAJ8429244.1"/>
    <property type="molecule type" value="Genomic_DNA"/>
</dbReference>
<gene>
    <name evidence="1" type="ORF">Cgig2_026280</name>
</gene>
<reference evidence="1" key="1">
    <citation type="submission" date="2022-04" db="EMBL/GenBank/DDBJ databases">
        <title>Carnegiea gigantea Genome sequencing and assembly v2.</title>
        <authorList>
            <person name="Copetti D."/>
            <person name="Sanderson M.J."/>
            <person name="Burquez A."/>
            <person name="Wojciechowski M.F."/>
        </authorList>
    </citation>
    <scope>NUCLEOTIDE SEQUENCE</scope>
    <source>
        <strain evidence="1">SGP5-SGP5p</strain>
        <tissue evidence="1">Aerial part</tissue>
    </source>
</reference>
<protein>
    <submittedName>
        <fullName evidence="1">Uncharacterized protein</fullName>
    </submittedName>
</protein>
<proteinExistence type="predicted"/>
<dbReference type="AlphaFoldDB" id="A0A9Q1JQL4"/>